<gene>
    <name evidence="1" type="ORF">BDN72DRAFT_877977</name>
</gene>
<evidence type="ECO:0000313" key="2">
    <source>
        <dbReference type="Proteomes" id="UP000308600"/>
    </source>
</evidence>
<dbReference type="EMBL" id="ML208318">
    <property type="protein sequence ID" value="TFK70104.1"/>
    <property type="molecule type" value="Genomic_DNA"/>
</dbReference>
<evidence type="ECO:0000313" key="1">
    <source>
        <dbReference type="EMBL" id="TFK70104.1"/>
    </source>
</evidence>
<protein>
    <submittedName>
        <fullName evidence="1">Uncharacterized protein</fullName>
    </submittedName>
</protein>
<proteinExistence type="predicted"/>
<dbReference type="Proteomes" id="UP000308600">
    <property type="component" value="Unassembled WGS sequence"/>
</dbReference>
<keyword evidence="2" id="KW-1185">Reference proteome</keyword>
<accession>A0ACD3AWM2</accession>
<organism evidence="1 2">
    <name type="scientific">Pluteus cervinus</name>
    <dbReference type="NCBI Taxonomy" id="181527"/>
    <lineage>
        <taxon>Eukaryota</taxon>
        <taxon>Fungi</taxon>
        <taxon>Dikarya</taxon>
        <taxon>Basidiomycota</taxon>
        <taxon>Agaricomycotina</taxon>
        <taxon>Agaricomycetes</taxon>
        <taxon>Agaricomycetidae</taxon>
        <taxon>Agaricales</taxon>
        <taxon>Pluteineae</taxon>
        <taxon>Pluteaceae</taxon>
        <taxon>Pluteus</taxon>
    </lineage>
</organism>
<reference evidence="1 2" key="1">
    <citation type="journal article" date="2019" name="Nat. Ecol. Evol.">
        <title>Megaphylogeny resolves global patterns of mushroom evolution.</title>
        <authorList>
            <person name="Varga T."/>
            <person name="Krizsan K."/>
            <person name="Foldi C."/>
            <person name="Dima B."/>
            <person name="Sanchez-Garcia M."/>
            <person name="Sanchez-Ramirez S."/>
            <person name="Szollosi G.J."/>
            <person name="Szarkandi J.G."/>
            <person name="Papp V."/>
            <person name="Albert L."/>
            <person name="Andreopoulos W."/>
            <person name="Angelini C."/>
            <person name="Antonin V."/>
            <person name="Barry K.W."/>
            <person name="Bougher N.L."/>
            <person name="Buchanan P."/>
            <person name="Buyck B."/>
            <person name="Bense V."/>
            <person name="Catcheside P."/>
            <person name="Chovatia M."/>
            <person name="Cooper J."/>
            <person name="Damon W."/>
            <person name="Desjardin D."/>
            <person name="Finy P."/>
            <person name="Geml J."/>
            <person name="Haridas S."/>
            <person name="Hughes K."/>
            <person name="Justo A."/>
            <person name="Karasinski D."/>
            <person name="Kautmanova I."/>
            <person name="Kiss B."/>
            <person name="Kocsube S."/>
            <person name="Kotiranta H."/>
            <person name="LaButti K.M."/>
            <person name="Lechner B.E."/>
            <person name="Liimatainen K."/>
            <person name="Lipzen A."/>
            <person name="Lukacs Z."/>
            <person name="Mihaltcheva S."/>
            <person name="Morgado L.N."/>
            <person name="Niskanen T."/>
            <person name="Noordeloos M.E."/>
            <person name="Ohm R.A."/>
            <person name="Ortiz-Santana B."/>
            <person name="Ovrebo C."/>
            <person name="Racz N."/>
            <person name="Riley R."/>
            <person name="Savchenko A."/>
            <person name="Shiryaev A."/>
            <person name="Soop K."/>
            <person name="Spirin V."/>
            <person name="Szebenyi C."/>
            <person name="Tomsovsky M."/>
            <person name="Tulloss R.E."/>
            <person name="Uehling J."/>
            <person name="Grigoriev I.V."/>
            <person name="Vagvolgyi C."/>
            <person name="Papp T."/>
            <person name="Martin F.M."/>
            <person name="Miettinen O."/>
            <person name="Hibbett D.S."/>
            <person name="Nagy L.G."/>
        </authorList>
    </citation>
    <scope>NUCLEOTIDE SEQUENCE [LARGE SCALE GENOMIC DNA]</scope>
    <source>
        <strain evidence="1 2">NL-1719</strain>
    </source>
</reference>
<sequence length="403" mass="45909">MSTFPVELVENVLEHVYGEYQPLESPIALFKCSTVCRTWKSIAHKLIFSEITTKGLREIDIFKKDMHPFHRLVRRIWIKDISGGDVEQLLGLLPNLKEIHVRYNINTWNPKHEFPSKSSGQGVPLIFRNLTSLSLSGIVFPVKFFYYCTSLLDLKINSCKFDRQNDISPATPPQRPRSLVLRAISWFTMEVLEWMLSPQGAFDLTKLKVLRLSDRTDFSKGYDLVQAIVERCASSVQDLMIDPPTDYAFENLELTHECILHPSELSNLRTVTISIEQQILPPINFVPWMIAFFTSLPEDTQLEEILLPCNFFDDWIEDKSLDPASDIRQYGLEGLDSVWSGMPTLKRVVIGLYHAEAFPISGSAVSHLRKSFPNLSGRGMLEITGSTAIGNISVADWWWIVGS</sequence>
<name>A0ACD3AWM2_9AGAR</name>